<accession>A0A4V5NGW8</accession>
<reference evidence="2 3" key="1">
    <citation type="submission" date="2017-03" db="EMBL/GenBank/DDBJ databases">
        <title>Genomes of endolithic fungi from Antarctica.</title>
        <authorList>
            <person name="Coleine C."/>
            <person name="Masonjones S."/>
            <person name="Stajich J.E."/>
        </authorList>
    </citation>
    <scope>NUCLEOTIDE SEQUENCE [LARGE SCALE GENOMIC DNA]</scope>
    <source>
        <strain evidence="2 3">CCFEE 5187</strain>
    </source>
</reference>
<dbReference type="STRING" id="331657.A0A4V5NGW8"/>
<gene>
    <name evidence="2" type="ORF">B0A49_03932</name>
</gene>
<protein>
    <submittedName>
        <fullName evidence="2">Uncharacterized protein</fullName>
    </submittedName>
</protein>
<comment type="caution">
    <text evidence="2">The sequence shown here is derived from an EMBL/GenBank/DDBJ whole genome shotgun (WGS) entry which is preliminary data.</text>
</comment>
<dbReference type="SUPFAM" id="SSF48403">
    <property type="entry name" value="Ankyrin repeat"/>
    <property type="match status" value="1"/>
</dbReference>
<dbReference type="PRINTS" id="PR01415">
    <property type="entry name" value="ANKYRIN"/>
</dbReference>
<sequence length="183" mass="19697">MADEGASPRELILEACRRNNTSLLEEVIASLSHSSPSSPEVFVAKALNEAQDGIGNGVLHIAASYGSYEVLDVLLDQAGLEIDGFDRMERDTPLHKAVRFVNGLERGEWEAGAAVVEILLDAGCDPRLRNKAKLRPLDLVDPRNTELRAILQRAEFAIAAGDDVVNEDEEEENGAAGSASDSD</sequence>
<organism evidence="2 3">
    <name type="scientific">Cryomyces minteri</name>
    <dbReference type="NCBI Taxonomy" id="331657"/>
    <lineage>
        <taxon>Eukaryota</taxon>
        <taxon>Fungi</taxon>
        <taxon>Dikarya</taxon>
        <taxon>Ascomycota</taxon>
        <taxon>Pezizomycotina</taxon>
        <taxon>Dothideomycetes</taxon>
        <taxon>Dothideomycetes incertae sedis</taxon>
        <taxon>Cryomyces</taxon>
    </lineage>
</organism>
<keyword evidence="3" id="KW-1185">Reference proteome</keyword>
<evidence type="ECO:0000256" key="1">
    <source>
        <dbReference type="SAM" id="MobiDB-lite"/>
    </source>
</evidence>
<dbReference type="Proteomes" id="UP000308768">
    <property type="component" value="Unassembled WGS sequence"/>
</dbReference>
<dbReference type="OrthoDB" id="9995210at2759"/>
<name>A0A4V5NGW8_9PEZI</name>
<evidence type="ECO:0000313" key="3">
    <source>
        <dbReference type="Proteomes" id="UP000308768"/>
    </source>
</evidence>
<dbReference type="Pfam" id="PF12796">
    <property type="entry name" value="Ank_2"/>
    <property type="match status" value="1"/>
</dbReference>
<feature type="region of interest" description="Disordered" evidence="1">
    <location>
        <begin position="162"/>
        <end position="183"/>
    </location>
</feature>
<proteinExistence type="predicted"/>
<evidence type="ECO:0000313" key="2">
    <source>
        <dbReference type="EMBL" id="TKA71419.1"/>
    </source>
</evidence>
<feature type="compositionally biased region" description="Low complexity" evidence="1">
    <location>
        <begin position="174"/>
        <end position="183"/>
    </location>
</feature>
<dbReference type="Gene3D" id="1.25.40.20">
    <property type="entry name" value="Ankyrin repeat-containing domain"/>
    <property type="match status" value="1"/>
</dbReference>
<dbReference type="InterPro" id="IPR002110">
    <property type="entry name" value="Ankyrin_rpt"/>
</dbReference>
<dbReference type="InterPro" id="IPR036770">
    <property type="entry name" value="Ankyrin_rpt-contain_sf"/>
</dbReference>
<dbReference type="EMBL" id="NAJN01000567">
    <property type="protein sequence ID" value="TKA71419.1"/>
    <property type="molecule type" value="Genomic_DNA"/>
</dbReference>
<dbReference type="SMART" id="SM00248">
    <property type="entry name" value="ANK"/>
    <property type="match status" value="2"/>
</dbReference>
<feature type="compositionally biased region" description="Acidic residues" evidence="1">
    <location>
        <begin position="164"/>
        <end position="173"/>
    </location>
</feature>
<dbReference type="AlphaFoldDB" id="A0A4V5NGW8"/>